<proteinExistence type="predicted"/>
<dbReference type="Proteomes" id="UP001159427">
    <property type="component" value="Unassembled WGS sequence"/>
</dbReference>
<comment type="caution">
    <text evidence="1">The sequence shown here is derived from an EMBL/GenBank/DDBJ whole genome shotgun (WGS) entry which is preliminary data.</text>
</comment>
<sequence>MHVYVPEVDPITGDFYHEREDHCHVLKRIWKHTREKGPEGFNLEGFDKPVLDPTTGLTLAALRGERKQSVPDAERMLSFLVAKFLHENGYGREGKYVEIVADGRGLTQLERCKRNYAMLNMILDEWMPWHVEIYDFSTIDINRPVKELCGFSRETVIAVTSNIESMEFRRCQNDGEVGYAEHPRAGTTDDVEAIIAFFHRITGIVFTLNQFKATWRQVVREFSKRMTPDLPFYYWTVNERYRGDDDDFDSFDVGPNIPDDQEPSCHPLRLHRLSINRREDASILCAGRAFLPVRNQTSIRQRIHRPVAQLPEPNRRAP</sequence>
<dbReference type="EMBL" id="CALNXI010003213">
    <property type="protein sequence ID" value="CAH3192540.1"/>
    <property type="molecule type" value="Genomic_DNA"/>
</dbReference>
<reference evidence="1 2" key="1">
    <citation type="submission" date="2022-05" db="EMBL/GenBank/DDBJ databases">
        <authorList>
            <consortium name="Genoscope - CEA"/>
            <person name="William W."/>
        </authorList>
    </citation>
    <scope>NUCLEOTIDE SEQUENCE [LARGE SCALE GENOMIC DNA]</scope>
</reference>
<protein>
    <submittedName>
        <fullName evidence="1">Uncharacterized protein</fullName>
    </submittedName>
</protein>
<gene>
    <name evidence="1" type="ORF">PEVE_00024111</name>
</gene>
<accession>A0ABN8SMN5</accession>
<name>A0ABN8SMN5_9CNID</name>
<evidence type="ECO:0000313" key="1">
    <source>
        <dbReference type="EMBL" id="CAH3192540.1"/>
    </source>
</evidence>
<keyword evidence="2" id="KW-1185">Reference proteome</keyword>
<evidence type="ECO:0000313" key="2">
    <source>
        <dbReference type="Proteomes" id="UP001159427"/>
    </source>
</evidence>
<organism evidence="1 2">
    <name type="scientific">Porites evermanni</name>
    <dbReference type="NCBI Taxonomy" id="104178"/>
    <lineage>
        <taxon>Eukaryota</taxon>
        <taxon>Metazoa</taxon>
        <taxon>Cnidaria</taxon>
        <taxon>Anthozoa</taxon>
        <taxon>Hexacorallia</taxon>
        <taxon>Scleractinia</taxon>
        <taxon>Fungiina</taxon>
        <taxon>Poritidae</taxon>
        <taxon>Porites</taxon>
    </lineage>
</organism>